<dbReference type="InterPro" id="IPR005625">
    <property type="entry name" value="PepSY-ass_TM"/>
</dbReference>
<evidence type="ECO:0000256" key="1">
    <source>
        <dbReference type="SAM" id="Phobius"/>
    </source>
</evidence>
<dbReference type="Pfam" id="PF03929">
    <property type="entry name" value="PepSY_TM"/>
    <property type="match status" value="1"/>
</dbReference>
<feature type="transmembrane region" description="Helical" evidence="1">
    <location>
        <begin position="417"/>
        <end position="436"/>
    </location>
</feature>
<reference evidence="2" key="1">
    <citation type="submission" date="2020-12" db="EMBL/GenBank/DDBJ databases">
        <title>Genomic characterization of non-nitrogen-fixing Frankia strains.</title>
        <authorList>
            <person name="Carlos-Shanley C."/>
            <person name="Guerra T."/>
            <person name="Hahn D."/>
        </authorList>
    </citation>
    <scope>NUCLEOTIDE SEQUENCE</scope>
    <source>
        <strain evidence="2">CN6</strain>
    </source>
</reference>
<accession>A0A937UPN9</accession>
<evidence type="ECO:0000313" key="2">
    <source>
        <dbReference type="EMBL" id="MBL7629312.1"/>
    </source>
</evidence>
<dbReference type="AlphaFoldDB" id="A0A937UPN9"/>
<proteinExistence type="predicted"/>
<feature type="transmembrane region" description="Helical" evidence="1">
    <location>
        <begin position="214"/>
        <end position="236"/>
    </location>
</feature>
<keyword evidence="3" id="KW-1185">Reference proteome</keyword>
<dbReference type="EMBL" id="JAEACQ010000226">
    <property type="protein sequence ID" value="MBL7629312.1"/>
    <property type="molecule type" value="Genomic_DNA"/>
</dbReference>
<feature type="transmembrane region" description="Helical" evidence="1">
    <location>
        <begin position="163"/>
        <end position="180"/>
    </location>
</feature>
<feature type="transmembrane region" description="Helical" evidence="1">
    <location>
        <begin position="375"/>
        <end position="396"/>
    </location>
</feature>
<name>A0A937UPN9_9ACTN</name>
<sequence>MATEADEARGSVRARRSIAPLLLRLHFYAGILIAPFLVVAAVTGLLFVFTPQLDRLVYEDEFFADGRGQQRPLAEQVQAAVAAHPEGSAGSMILTGEDDRTTGVVFFVDALGEKQDTVYVDPYTSEIHGSLVTWWGSTPLQTWFDDLHRNLHLGDLGLHYSELAASWLWVVVLGGALLWLRRLRAGREGRGRAVRRALLPDLSARRGVRRTRGWHATTGLWLAAGLLILSVTGLTWSRYAGGHFGDLVDAVGGHAAELSTEVEQAPAGSGHHHDGTGGNATAVDLTAIDRVVATARDAGLDGPIEVGLPAEAGAAWTVTQTDKQWPVRFDAVAVDPTGQKITDRVDYADWPTPAKLTRLGINAHMGTLFGLANQILLAALAIGLLCVIVWGYRMWWQRRPTRADRTRPVGTPPARGAWRHLPPWALAVGVVVAAAVGWALPLLGLSLAAFLVIDLAAGPLTRARARLRGLPDQNRV</sequence>
<dbReference type="PANTHER" id="PTHR34219:SF1">
    <property type="entry name" value="PEPSY DOMAIN-CONTAINING PROTEIN"/>
    <property type="match status" value="1"/>
</dbReference>
<dbReference type="Proteomes" id="UP000604475">
    <property type="component" value="Unassembled WGS sequence"/>
</dbReference>
<keyword evidence="1" id="KW-0472">Membrane</keyword>
<gene>
    <name evidence="2" type="ORF">I7412_19510</name>
</gene>
<evidence type="ECO:0000313" key="3">
    <source>
        <dbReference type="Proteomes" id="UP000604475"/>
    </source>
</evidence>
<organism evidence="2 3">
    <name type="scientific">Frankia nepalensis</name>
    <dbReference type="NCBI Taxonomy" id="1836974"/>
    <lineage>
        <taxon>Bacteria</taxon>
        <taxon>Bacillati</taxon>
        <taxon>Actinomycetota</taxon>
        <taxon>Actinomycetes</taxon>
        <taxon>Frankiales</taxon>
        <taxon>Frankiaceae</taxon>
        <taxon>Frankia</taxon>
    </lineage>
</organism>
<dbReference type="PANTHER" id="PTHR34219">
    <property type="entry name" value="IRON-REGULATED INNER MEMBRANE PROTEIN-RELATED"/>
    <property type="match status" value="1"/>
</dbReference>
<comment type="caution">
    <text evidence="2">The sequence shown here is derived from an EMBL/GenBank/DDBJ whole genome shotgun (WGS) entry which is preliminary data.</text>
</comment>
<keyword evidence="1" id="KW-0812">Transmembrane</keyword>
<keyword evidence="1" id="KW-1133">Transmembrane helix</keyword>
<protein>
    <submittedName>
        <fullName evidence="2">PepSY domain-containing protein</fullName>
    </submittedName>
</protein>
<feature type="transmembrane region" description="Helical" evidence="1">
    <location>
        <begin position="21"/>
        <end position="49"/>
    </location>
</feature>